<dbReference type="GO" id="GO:0055085">
    <property type="term" value="P:transmembrane transport"/>
    <property type="evidence" value="ECO:0007669"/>
    <property type="project" value="InterPro"/>
</dbReference>
<dbReference type="SUPFAM" id="SSF103506">
    <property type="entry name" value="Mitochondrial carrier"/>
    <property type="match status" value="1"/>
</dbReference>
<keyword evidence="7" id="KW-1133">Transmembrane helix</keyword>
<evidence type="ECO:0000256" key="16">
    <source>
        <dbReference type="ARBA" id="ARBA00048303"/>
    </source>
</evidence>
<evidence type="ECO:0000256" key="20">
    <source>
        <dbReference type="PROSITE-ProRule" id="PRU00282"/>
    </source>
</evidence>
<evidence type="ECO:0000256" key="9">
    <source>
        <dbReference type="ARBA" id="ARBA00023136"/>
    </source>
</evidence>
<protein>
    <recommendedName>
        <fullName evidence="11">Mitochondrial 2-oxodicarboxylate carrier</fullName>
    </recommendedName>
    <alternativeName>
        <fullName evidence="12">Solute carrier family 25 member 21</fullName>
    </alternativeName>
</protein>
<keyword evidence="6" id="KW-0999">Mitochondrion inner membrane</keyword>
<accession>A0A915NGX5</accession>
<evidence type="ECO:0000256" key="19">
    <source>
        <dbReference type="ARBA" id="ARBA00048998"/>
    </source>
</evidence>
<evidence type="ECO:0000256" key="18">
    <source>
        <dbReference type="ARBA" id="ARBA00048920"/>
    </source>
</evidence>
<comment type="catalytic activity">
    <reaction evidence="17">
        <text>2-oxoheptanedioate(in) + 2-oxoglutarate(out) = 2-oxoheptanedioate(out) + 2-oxoglutarate(in)</text>
        <dbReference type="Rhea" id="RHEA:71755"/>
        <dbReference type="ChEBI" id="CHEBI:16810"/>
        <dbReference type="ChEBI" id="CHEBI:72701"/>
    </reaction>
</comment>
<evidence type="ECO:0000256" key="14">
    <source>
        <dbReference type="ARBA" id="ARBA00047537"/>
    </source>
</evidence>
<reference evidence="23" key="1">
    <citation type="submission" date="2022-11" db="UniProtKB">
        <authorList>
            <consortium name="WormBaseParasite"/>
        </authorList>
    </citation>
    <scope>IDENTIFICATION</scope>
</reference>
<evidence type="ECO:0000256" key="4">
    <source>
        <dbReference type="ARBA" id="ARBA00022692"/>
    </source>
</evidence>
<comment type="catalytic activity">
    <reaction evidence="10">
        <text>2-oxoadipate(in) + 2-oxoglutarate(out) = 2-oxoadipate(out) + 2-oxoglutarate(in)</text>
        <dbReference type="Rhea" id="RHEA:71739"/>
        <dbReference type="ChEBI" id="CHEBI:16810"/>
        <dbReference type="ChEBI" id="CHEBI:57499"/>
    </reaction>
</comment>
<dbReference type="InterPro" id="IPR051752">
    <property type="entry name" value="Mito_2-oxodicarb_carrier"/>
</dbReference>
<evidence type="ECO:0000256" key="17">
    <source>
        <dbReference type="ARBA" id="ARBA00048581"/>
    </source>
</evidence>
<evidence type="ECO:0000256" key="10">
    <source>
        <dbReference type="ARBA" id="ARBA00036018"/>
    </source>
</evidence>
<dbReference type="InterPro" id="IPR002067">
    <property type="entry name" value="MCP"/>
</dbReference>
<dbReference type="GO" id="GO:0005743">
    <property type="term" value="C:mitochondrial inner membrane"/>
    <property type="evidence" value="ECO:0007669"/>
    <property type="project" value="UniProtKB-SubCell"/>
</dbReference>
<comment type="catalytic activity">
    <reaction evidence="14">
        <text>heptanedioate(in) + 2-oxoglutarate(out) = heptanedioate(out) + 2-oxoglutarate(in)</text>
        <dbReference type="Rhea" id="RHEA:71759"/>
        <dbReference type="ChEBI" id="CHEBI:16810"/>
        <dbReference type="ChEBI" id="CHEBI:36165"/>
    </reaction>
</comment>
<keyword evidence="4 20" id="KW-0812">Transmembrane</keyword>
<evidence type="ECO:0000313" key="23">
    <source>
        <dbReference type="WBParaSite" id="scf7180000418567.g2588"/>
    </source>
</evidence>
<dbReference type="PANTHER" id="PTHR46356">
    <property type="entry name" value="MITOCHONDRIAL 2-OXODICARBOXYLATE CARRIER"/>
    <property type="match status" value="1"/>
</dbReference>
<comment type="catalytic activity">
    <reaction evidence="15">
        <text>citrate(in) + 2-oxoglutarate(out) = citrate(out) + 2-oxoglutarate(in)</text>
        <dbReference type="Rhea" id="RHEA:71763"/>
        <dbReference type="ChEBI" id="CHEBI:16810"/>
        <dbReference type="ChEBI" id="CHEBI:16947"/>
    </reaction>
</comment>
<evidence type="ECO:0000256" key="2">
    <source>
        <dbReference type="ARBA" id="ARBA00006375"/>
    </source>
</evidence>
<keyword evidence="22" id="KW-1185">Reference proteome</keyword>
<comment type="subcellular location">
    <subcellularLocation>
        <location evidence="1">Mitochondrion inner membrane</location>
        <topology evidence="1">Multi-pass membrane protein</topology>
    </subcellularLocation>
</comment>
<comment type="function">
    <text evidence="13">Transports dicarboxylates across the inner membranes of mitochondria by a counter-exchange mechanism. Can transport 2-oxoadipate (2-oxohexanedioate), 2-oxoglutarate, adipate (hexanedioate), glutarate, and to a lesser extent, pimelate (heptanedioate), 2-oxopimelate (2-oxoheptanedioate), 2-aminoadipate (2-aminohexanedioate), oxaloacetate, and citrate. Plays a central role in catabolism of lysine, hydroxylysine, and tryptophan, by transporting common metabolite intermediates (such as 2-oxoadipate) into the mitochondria, where it is converted into acetyl-CoA and can enter the citric acid (TCA) cycle.</text>
</comment>
<name>A0A915NGX5_9BILA</name>
<feature type="repeat" description="Solcar" evidence="20">
    <location>
        <begin position="5"/>
        <end position="89"/>
    </location>
</feature>
<comment type="catalytic activity">
    <reaction evidence="18">
        <text>glutarate(in) + 2-oxoglutarate(out) = glutarate(out) + 2-oxoglutarate(in)</text>
        <dbReference type="Rhea" id="RHEA:71751"/>
        <dbReference type="ChEBI" id="CHEBI:16810"/>
        <dbReference type="ChEBI" id="CHEBI:30921"/>
    </reaction>
</comment>
<keyword evidence="3 21" id="KW-0813">Transport</keyword>
<evidence type="ECO:0000256" key="6">
    <source>
        <dbReference type="ARBA" id="ARBA00022792"/>
    </source>
</evidence>
<dbReference type="Gene3D" id="1.50.40.10">
    <property type="entry name" value="Mitochondrial carrier domain"/>
    <property type="match status" value="1"/>
</dbReference>
<dbReference type="InterPro" id="IPR023395">
    <property type="entry name" value="MCP_dom_sf"/>
</dbReference>
<dbReference type="PANTHER" id="PTHR46356:SF1">
    <property type="entry name" value="MITOCHONDRIAL 2-OXODICARBOXYLATE CARRIER"/>
    <property type="match status" value="1"/>
</dbReference>
<evidence type="ECO:0000256" key="3">
    <source>
        <dbReference type="ARBA" id="ARBA00022448"/>
    </source>
</evidence>
<evidence type="ECO:0000256" key="21">
    <source>
        <dbReference type="RuleBase" id="RU000488"/>
    </source>
</evidence>
<dbReference type="Proteomes" id="UP000887560">
    <property type="component" value="Unplaced"/>
</dbReference>
<keyword evidence="5" id="KW-0677">Repeat</keyword>
<comment type="catalytic activity">
    <reaction evidence="16">
        <text>L-2-aminoadipate(in) + 2-oxoglutarate(out) = L-2-aminoadipate(out) + 2-oxoglutarate(in)</text>
        <dbReference type="Rhea" id="RHEA:71747"/>
        <dbReference type="ChEBI" id="CHEBI:16810"/>
        <dbReference type="ChEBI" id="CHEBI:58672"/>
    </reaction>
</comment>
<dbReference type="PROSITE" id="PS50920">
    <property type="entry name" value="SOLCAR"/>
    <property type="match status" value="2"/>
</dbReference>
<evidence type="ECO:0000256" key="11">
    <source>
        <dbReference type="ARBA" id="ARBA00039747"/>
    </source>
</evidence>
<comment type="similarity">
    <text evidence="2 21">Belongs to the mitochondrial carrier (TC 2.A.29) family.</text>
</comment>
<dbReference type="PRINTS" id="PR00926">
    <property type="entry name" value="MITOCARRIER"/>
</dbReference>
<dbReference type="Pfam" id="PF00153">
    <property type="entry name" value="Mito_carr"/>
    <property type="match status" value="3"/>
</dbReference>
<evidence type="ECO:0000256" key="5">
    <source>
        <dbReference type="ARBA" id="ARBA00022737"/>
    </source>
</evidence>
<keyword evidence="8" id="KW-0496">Mitochondrion</keyword>
<evidence type="ECO:0000256" key="8">
    <source>
        <dbReference type="ARBA" id="ARBA00023128"/>
    </source>
</evidence>
<evidence type="ECO:0000256" key="7">
    <source>
        <dbReference type="ARBA" id="ARBA00022989"/>
    </source>
</evidence>
<dbReference type="WBParaSite" id="scf7180000418567.g2588">
    <property type="protein sequence ID" value="scf7180000418567.g2588"/>
    <property type="gene ID" value="scf7180000418567.g2588"/>
</dbReference>
<keyword evidence="9 20" id="KW-0472">Membrane</keyword>
<proteinExistence type="inferred from homology"/>
<evidence type="ECO:0000256" key="12">
    <source>
        <dbReference type="ARBA" id="ARBA00041874"/>
    </source>
</evidence>
<comment type="catalytic activity">
    <reaction evidence="19">
        <text>hexanedioate(in) + 2-oxoglutarate(out) = hexanedioate(out) + 2-oxoglutarate(in)</text>
        <dbReference type="Rhea" id="RHEA:71743"/>
        <dbReference type="ChEBI" id="CHEBI:16810"/>
        <dbReference type="ChEBI" id="CHEBI:17128"/>
    </reaction>
</comment>
<dbReference type="InterPro" id="IPR018108">
    <property type="entry name" value="MCP_transmembrane"/>
</dbReference>
<evidence type="ECO:0000256" key="15">
    <source>
        <dbReference type="ARBA" id="ARBA00048003"/>
    </source>
</evidence>
<sequence>MEKVKEGGRQLIAGGTAGMIEVSLMHPLDLVKTRLQIGGRHYKGLLDCFGQIIKKEGPLGFYKGILPPILAETPKRAIKFATFDQYKSLLEPLQEFQVPLYARNSLAGLMSGITEAVSFVICPFEAVKVRLQSEMNVSLTQQKSAATMAGEIIKTNGLGTNGLYLGLGATLWRHAPTQQSSSQTNSSGSIPLRLGLGFISGSIASIANIPFDVAKSPQPKGKSRTYITTWQTISLIKREEGIAALYRGLLPKVMRLGPGGGIMLNLNQKRIIGPLLEKSRAFATKINIKEKLLKIGEDDEEEEGKYLIDRIRG</sequence>
<evidence type="ECO:0000256" key="1">
    <source>
        <dbReference type="ARBA" id="ARBA00004448"/>
    </source>
</evidence>
<evidence type="ECO:0000256" key="13">
    <source>
        <dbReference type="ARBA" id="ARBA00046087"/>
    </source>
</evidence>
<dbReference type="AlphaFoldDB" id="A0A915NGX5"/>
<evidence type="ECO:0000313" key="22">
    <source>
        <dbReference type="Proteomes" id="UP000887560"/>
    </source>
</evidence>
<feature type="repeat" description="Solcar" evidence="20">
    <location>
        <begin position="188"/>
        <end position="273"/>
    </location>
</feature>
<organism evidence="22 23">
    <name type="scientific">Meloidogyne floridensis</name>
    <dbReference type="NCBI Taxonomy" id="298350"/>
    <lineage>
        <taxon>Eukaryota</taxon>
        <taxon>Metazoa</taxon>
        <taxon>Ecdysozoa</taxon>
        <taxon>Nematoda</taxon>
        <taxon>Chromadorea</taxon>
        <taxon>Rhabditida</taxon>
        <taxon>Tylenchina</taxon>
        <taxon>Tylenchomorpha</taxon>
        <taxon>Tylenchoidea</taxon>
        <taxon>Meloidogynidae</taxon>
        <taxon>Meloidogyninae</taxon>
        <taxon>Meloidogyne</taxon>
    </lineage>
</organism>